<dbReference type="SUPFAM" id="SSF48726">
    <property type="entry name" value="Immunoglobulin"/>
    <property type="match status" value="2"/>
</dbReference>
<evidence type="ECO:0000259" key="2">
    <source>
        <dbReference type="Pfam" id="PF07679"/>
    </source>
</evidence>
<dbReference type="Proteomes" id="UP000682733">
    <property type="component" value="Unassembled WGS sequence"/>
</dbReference>
<accession>A0A8S2F401</accession>
<dbReference type="Proteomes" id="UP000677228">
    <property type="component" value="Unassembled WGS sequence"/>
</dbReference>
<name>A0A8S2F401_9BILA</name>
<organism evidence="3 5">
    <name type="scientific">Didymodactylos carnosus</name>
    <dbReference type="NCBI Taxonomy" id="1234261"/>
    <lineage>
        <taxon>Eukaryota</taxon>
        <taxon>Metazoa</taxon>
        <taxon>Spiralia</taxon>
        <taxon>Gnathifera</taxon>
        <taxon>Rotifera</taxon>
        <taxon>Eurotatoria</taxon>
        <taxon>Bdelloidea</taxon>
        <taxon>Philodinida</taxon>
        <taxon>Philodinidae</taxon>
        <taxon>Didymodactylos</taxon>
    </lineage>
</organism>
<evidence type="ECO:0000313" key="3">
    <source>
        <dbReference type="EMBL" id="CAF1385302.1"/>
    </source>
</evidence>
<evidence type="ECO:0000256" key="1">
    <source>
        <dbReference type="SAM" id="MobiDB-lite"/>
    </source>
</evidence>
<evidence type="ECO:0000313" key="5">
    <source>
        <dbReference type="Proteomes" id="UP000677228"/>
    </source>
</evidence>
<dbReference type="Gene3D" id="2.60.40.10">
    <property type="entry name" value="Immunoglobulins"/>
    <property type="match status" value="2"/>
</dbReference>
<dbReference type="AlphaFoldDB" id="A0A8S2F401"/>
<proteinExistence type="predicted"/>
<dbReference type="InterPro" id="IPR013783">
    <property type="entry name" value="Ig-like_fold"/>
</dbReference>
<feature type="compositionally biased region" description="Basic and acidic residues" evidence="1">
    <location>
        <begin position="31"/>
        <end position="68"/>
    </location>
</feature>
<reference evidence="3" key="1">
    <citation type="submission" date="2021-02" db="EMBL/GenBank/DDBJ databases">
        <authorList>
            <person name="Nowell W R."/>
        </authorList>
    </citation>
    <scope>NUCLEOTIDE SEQUENCE</scope>
</reference>
<dbReference type="EMBL" id="CAJNOK010025062">
    <property type="protein sequence ID" value="CAF1385302.1"/>
    <property type="molecule type" value="Genomic_DNA"/>
</dbReference>
<feature type="region of interest" description="Disordered" evidence="1">
    <location>
        <begin position="242"/>
        <end position="265"/>
    </location>
</feature>
<comment type="caution">
    <text evidence="3">The sequence shown here is derived from an EMBL/GenBank/DDBJ whole genome shotgun (WGS) entry which is preliminary data.</text>
</comment>
<dbReference type="InterPro" id="IPR036179">
    <property type="entry name" value="Ig-like_dom_sf"/>
</dbReference>
<feature type="non-terminal residue" evidence="3">
    <location>
        <position position="1"/>
    </location>
</feature>
<dbReference type="InterPro" id="IPR013098">
    <property type="entry name" value="Ig_I-set"/>
</dbReference>
<dbReference type="EMBL" id="CAJOBA010046765">
    <property type="protein sequence ID" value="CAF4193480.1"/>
    <property type="molecule type" value="Genomic_DNA"/>
</dbReference>
<feature type="domain" description="Immunoglobulin I-set" evidence="2">
    <location>
        <begin position="160"/>
        <end position="227"/>
    </location>
</feature>
<gene>
    <name evidence="3" type="ORF">OVA965_LOCUS32308</name>
    <name evidence="4" type="ORF">TMI583_LOCUS33168</name>
</gene>
<evidence type="ECO:0000313" key="4">
    <source>
        <dbReference type="EMBL" id="CAF4193480.1"/>
    </source>
</evidence>
<sequence>MRLICIPQTSSQPEQIIEEAKPLEQQPIVAEQEKPQVIKEEEKSIDVVEDQKQKVPESPKKDVPVHEVNEDDTVTLTVDRPKGKDVAVILLKDGERLEQNDHIKITSKSPTTTEITILKSKPQSDEGDYSVIINDSEQPLMRLVVHPKPVQHQTMDLPKTDFVESETLTIECTFDQKPDETFEFLKDNQPLITTDNRITTNVDDNTNTYKIVVKDLKPTDEGVYTLKSEHLILDTPHIHVLPSSDKKRPSTTEETSVVEEETEEIIIQPTKPSTIDENEIKIEEEIVEQ</sequence>
<protein>
    <recommendedName>
        <fullName evidence="2">Immunoglobulin I-set domain-containing protein</fullName>
    </recommendedName>
</protein>
<dbReference type="Pfam" id="PF07679">
    <property type="entry name" value="I-set"/>
    <property type="match status" value="1"/>
</dbReference>
<feature type="region of interest" description="Disordered" evidence="1">
    <location>
        <begin position="22"/>
        <end position="68"/>
    </location>
</feature>